<dbReference type="GeneID" id="24862704"/>
<organism evidence="7 8">
    <name type="scientific">Methanosarcina siciliae T4/M</name>
    <dbReference type="NCBI Taxonomy" id="1434120"/>
    <lineage>
        <taxon>Archaea</taxon>
        <taxon>Methanobacteriati</taxon>
        <taxon>Methanobacteriota</taxon>
        <taxon>Stenosarchaea group</taxon>
        <taxon>Methanomicrobia</taxon>
        <taxon>Methanosarcinales</taxon>
        <taxon>Methanosarcinaceae</taxon>
        <taxon>Methanosarcina</taxon>
    </lineage>
</organism>
<dbReference type="KEGG" id="msw:MSSIT_3752"/>
<feature type="transmembrane region" description="Helical" evidence="6">
    <location>
        <begin position="241"/>
        <end position="263"/>
    </location>
</feature>
<keyword evidence="3 6" id="KW-0812">Transmembrane</keyword>
<evidence type="ECO:0000256" key="6">
    <source>
        <dbReference type="SAM" id="Phobius"/>
    </source>
</evidence>
<dbReference type="InterPro" id="IPR050833">
    <property type="entry name" value="Poly_Biosynth_Transport"/>
</dbReference>
<dbReference type="Proteomes" id="UP000033111">
    <property type="component" value="Chromosome"/>
</dbReference>
<evidence type="ECO:0000256" key="3">
    <source>
        <dbReference type="ARBA" id="ARBA00022692"/>
    </source>
</evidence>
<feature type="transmembrane region" description="Helical" evidence="6">
    <location>
        <begin position="325"/>
        <end position="347"/>
    </location>
</feature>
<evidence type="ECO:0000313" key="8">
    <source>
        <dbReference type="Proteomes" id="UP000033111"/>
    </source>
</evidence>
<feature type="transmembrane region" description="Helical" evidence="6">
    <location>
        <begin position="196"/>
        <end position="215"/>
    </location>
</feature>
<gene>
    <name evidence="7" type="ORF">MSSIT_3752</name>
</gene>
<dbReference type="PANTHER" id="PTHR30250">
    <property type="entry name" value="PST FAMILY PREDICTED COLANIC ACID TRANSPORTER"/>
    <property type="match status" value="1"/>
</dbReference>
<evidence type="ECO:0000256" key="1">
    <source>
        <dbReference type="ARBA" id="ARBA00004651"/>
    </source>
</evidence>
<feature type="transmembrane region" description="Helical" evidence="6">
    <location>
        <begin position="353"/>
        <end position="376"/>
    </location>
</feature>
<dbReference type="RefSeq" id="WP_048174204.1">
    <property type="nucleotide sequence ID" value="NZ_CP009506.1"/>
</dbReference>
<feature type="transmembrane region" description="Helical" evidence="6">
    <location>
        <begin position="413"/>
        <end position="434"/>
    </location>
</feature>
<dbReference type="HOGENOM" id="CLU_039594_1_0_2"/>
<evidence type="ECO:0000313" key="7">
    <source>
        <dbReference type="EMBL" id="AKB30471.1"/>
    </source>
</evidence>
<name>A0A0E3L9L3_9EURY</name>
<sequence>MLNLTENQETQETFSKQVPKNLSANILYFILNVIIGLFLVPFFIDSLGVASYALVPLATSLTSYVNLVVQSLNTSVSRYLTIDLQRKEFKKANITFNTALFGTLGVILLILPFVVLISYYAPSFFDIPTSQENAARILFVGVIFSFLLRAWGSNFGVSLFAYNRLDLQNLVNAVNILVQVSLIILLFKLYSPNLVYIGLAYLIGAAAALILTIIFSRKINPNLKVNIKDFRRSKVNEITEMGGWVVINQIGSLLFLQIDLIIVNKLFGTVAGGEYSVVLTWSIMLRTIAGMLVGILTPVILTYYAKEKIDELINISKSAVKLIGLAMALPIGYICGFAPQLLTLWVGPEFAKLSLLMVLMLSHLAINLPVMPLFAINVAYNKVRVPGIVTFFMGIGNFLLAVIIPYLTGWNYYGVALAGAIMLTLKNTLFIPWYATKVLGISRTTFLNSIIPGVVAMVLTGVVSSLVVSYLQISGIISLLICGILLTAIYLSIVWEFGLKPLERQTLESFIPIKIRSRVSLEAKCDR</sequence>
<feature type="transmembrane region" description="Helical" evidence="6">
    <location>
        <begin position="473"/>
        <end position="495"/>
    </location>
</feature>
<dbReference type="OrthoDB" id="107091at2157"/>
<evidence type="ECO:0000256" key="4">
    <source>
        <dbReference type="ARBA" id="ARBA00022989"/>
    </source>
</evidence>
<dbReference type="EMBL" id="CP009506">
    <property type="protein sequence ID" value="AKB30471.1"/>
    <property type="molecule type" value="Genomic_DNA"/>
</dbReference>
<accession>A0A0E3L9L3</accession>
<evidence type="ECO:0000256" key="2">
    <source>
        <dbReference type="ARBA" id="ARBA00022475"/>
    </source>
</evidence>
<evidence type="ECO:0000256" key="5">
    <source>
        <dbReference type="ARBA" id="ARBA00023136"/>
    </source>
</evidence>
<feature type="transmembrane region" description="Helical" evidence="6">
    <location>
        <begin position="446"/>
        <end position="467"/>
    </location>
</feature>
<dbReference type="AlphaFoldDB" id="A0A0E3L9L3"/>
<evidence type="ECO:0008006" key="9">
    <source>
        <dbReference type="Google" id="ProtNLM"/>
    </source>
</evidence>
<dbReference type="GO" id="GO:0005886">
    <property type="term" value="C:plasma membrane"/>
    <property type="evidence" value="ECO:0007669"/>
    <property type="project" value="UniProtKB-SubCell"/>
</dbReference>
<feature type="transmembrane region" description="Helical" evidence="6">
    <location>
        <begin position="94"/>
        <end position="117"/>
    </location>
</feature>
<reference evidence="7 8" key="1">
    <citation type="submission" date="2014-07" db="EMBL/GenBank/DDBJ databases">
        <title>Methanogenic archaea and the global carbon cycle.</title>
        <authorList>
            <person name="Henriksen J.R."/>
            <person name="Luke J."/>
            <person name="Reinhart S."/>
            <person name="Benedict M.N."/>
            <person name="Youngblut N.D."/>
            <person name="Metcalf M.E."/>
            <person name="Whitaker R.J."/>
            <person name="Metcalf W.W."/>
        </authorList>
    </citation>
    <scope>NUCLEOTIDE SEQUENCE [LARGE SCALE GENOMIC DNA]</scope>
    <source>
        <strain evidence="7 8">T4/M</strain>
    </source>
</reference>
<protein>
    <recommendedName>
        <fullName evidence="9">Polysaccharide biosynthesis protein</fullName>
    </recommendedName>
</protein>
<proteinExistence type="predicted"/>
<keyword evidence="8" id="KW-1185">Reference proteome</keyword>
<dbReference type="PATRIC" id="fig|1434120.4.peg.4863"/>
<keyword evidence="4 6" id="KW-1133">Transmembrane helix</keyword>
<feature type="transmembrane region" description="Helical" evidence="6">
    <location>
        <begin position="169"/>
        <end position="190"/>
    </location>
</feature>
<dbReference type="PANTHER" id="PTHR30250:SF26">
    <property type="entry name" value="PSMA PROTEIN"/>
    <property type="match status" value="1"/>
</dbReference>
<comment type="subcellular location">
    <subcellularLocation>
        <location evidence="1">Cell membrane</location>
        <topology evidence="1">Multi-pass membrane protein</topology>
    </subcellularLocation>
</comment>
<feature type="transmembrane region" description="Helical" evidence="6">
    <location>
        <begin position="137"/>
        <end position="162"/>
    </location>
</feature>
<feature type="transmembrane region" description="Helical" evidence="6">
    <location>
        <begin position="26"/>
        <end position="44"/>
    </location>
</feature>
<feature type="transmembrane region" description="Helical" evidence="6">
    <location>
        <begin position="50"/>
        <end position="73"/>
    </location>
</feature>
<feature type="transmembrane region" description="Helical" evidence="6">
    <location>
        <begin position="388"/>
        <end position="407"/>
    </location>
</feature>
<keyword evidence="2" id="KW-1003">Cell membrane</keyword>
<keyword evidence="5 6" id="KW-0472">Membrane</keyword>
<feature type="transmembrane region" description="Helical" evidence="6">
    <location>
        <begin position="283"/>
        <end position="304"/>
    </location>
</feature>